<dbReference type="Proteomes" id="UP000194911">
    <property type="component" value="Unassembled WGS sequence"/>
</dbReference>
<name>A0A243CYE0_BACTU</name>
<gene>
    <name evidence="1" type="ORF">BK749_09030</name>
</gene>
<evidence type="ECO:0000313" key="1">
    <source>
        <dbReference type="EMBL" id="OTY77542.1"/>
    </source>
</evidence>
<reference evidence="1 2" key="1">
    <citation type="submission" date="2016-10" db="EMBL/GenBank/DDBJ databases">
        <title>Comparative genomics of Bacillus thuringiensis reveals a path to pathogens against multiple invertebrate hosts.</title>
        <authorList>
            <person name="Zheng J."/>
            <person name="Gao Q."/>
            <person name="Liu H."/>
            <person name="Peng D."/>
            <person name="Ruan L."/>
            <person name="Sun M."/>
        </authorList>
    </citation>
    <scope>NUCLEOTIDE SEQUENCE [LARGE SCALE GENOMIC DNA]</scope>
    <source>
        <strain evidence="1">BGSC 4CE1</strain>
    </source>
</reference>
<dbReference type="EMBL" id="NFDQ01000037">
    <property type="protein sequence ID" value="OTY77542.1"/>
    <property type="molecule type" value="Genomic_DNA"/>
</dbReference>
<accession>A0A243CYE0</accession>
<dbReference type="AlphaFoldDB" id="A0A243CYE0"/>
<organism evidence="1 2">
    <name type="scientific">Bacillus thuringiensis serovar vazensis</name>
    <dbReference type="NCBI Taxonomy" id="180867"/>
    <lineage>
        <taxon>Bacteria</taxon>
        <taxon>Bacillati</taxon>
        <taxon>Bacillota</taxon>
        <taxon>Bacilli</taxon>
        <taxon>Bacillales</taxon>
        <taxon>Bacillaceae</taxon>
        <taxon>Bacillus</taxon>
        <taxon>Bacillus cereus group</taxon>
    </lineage>
</organism>
<proteinExistence type="predicted"/>
<sequence>MDSLFNLLYDAAKVFLTVFATAYANELAKKISSKRNKRTAPNVNWTRKVRHIFKQLIRIEFCILQEAILLILP</sequence>
<comment type="caution">
    <text evidence="1">The sequence shown here is derived from an EMBL/GenBank/DDBJ whole genome shotgun (WGS) entry which is preliminary data.</text>
</comment>
<protein>
    <submittedName>
        <fullName evidence="1">Uncharacterized protein</fullName>
    </submittedName>
</protein>
<evidence type="ECO:0000313" key="2">
    <source>
        <dbReference type="Proteomes" id="UP000194911"/>
    </source>
</evidence>